<dbReference type="EMBL" id="OUUZ01000002">
    <property type="protein sequence ID" value="SPQ19926.1"/>
    <property type="molecule type" value="Genomic_DNA"/>
</dbReference>
<keyword evidence="1" id="KW-0560">Oxidoreductase</keyword>
<dbReference type="InterPro" id="IPR003819">
    <property type="entry name" value="TauD/TfdA-like"/>
</dbReference>
<feature type="domain" description="TauD/TfdA-like" evidence="2">
    <location>
        <begin position="13"/>
        <end position="73"/>
    </location>
</feature>
<reference evidence="3 4" key="1">
    <citation type="submission" date="2018-04" db="EMBL/GenBank/DDBJ databases">
        <authorList>
            <person name="Huttner S."/>
            <person name="Dainat J."/>
        </authorList>
    </citation>
    <scope>NUCLEOTIDE SEQUENCE [LARGE SCALE GENOMIC DNA]</scope>
</reference>
<sequence>MNLGLCGKRFWRGTGSDDQRYALDVIEDIARRNQVVPDTEPGDPLFVNNYGALHAREAFVELQEALSYLVRMWLKNPALAWKLPRPLQQGYVRIDEGNELGERWNVVAVLMVV</sequence>
<evidence type="ECO:0000313" key="4">
    <source>
        <dbReference type="Proteomes" id="UP000289323"/>
    </source>
</evidence>
<dbReference type="Pfam" id="PF02668">
    <property type="entry name" value="TauD"/>
    <property type="match status" value="1"/>
</dbReference>
<name>A0A446BBN8_9PEZI</name>
<organism evidence="3 4">
    <name type="scientific">Thermothielavioides terrestris</name>
    <dbReference type="NCBI Taxonomy" id="2587410"/>
    <lineage>
        <taxon>Eukaryota</taxon>
        <taxon>Fungi</taxon>
        <taxon>Dikarya</taxon>
        <taxon>Ascomycota</taxon>
        <taxon>Pezizomycotina</taxon>
        <taxon>Sordariomycetes</taxon>
        <taxon>Sordariomycetidae</taxon>
        <taxon>Sordariales</taxon>
        <taxon>Chaetomiaceae</taxon>
        <taxon>Thermothielavioides</taxon>
    </lineage>
</organism>
<dbReference type="InterPro" id="IPR042098">
    <property type="entry name" value="TauD-like_sf"/>
</dbReference>
<evidence type="ECO:0000256" key="1">
    <source>
        <dbReference type="ARBA" id="ARBA00023002"/>
    </source>
</evidence>
<proteinExistence type="predicted"/>
<protein>
    <submittedName>
        <fullName evidence="3">0d5a0601-442f-4715-a44f-cc506c08eac3</fullName>
    </submittedName>
</protein>
<gene>
    <name evidence="3" type="ORF">TT172_LOCUS2345</name>
</gene>
<dbReference type="Proteomes" id="UP000289323">
    <property type="component" value="Unassembled WGS sequence"/>
</dbReference>
<dbReference type="GO" id="GO:0016491">
    <property type="term" value="F:oxidoreductase activity"/>
    <property type="evidence" value="ECO:0007669"/>
    <property type="project" value="UniProtKB-KW"/>
</dbReference>
<evidence type="ECO:0000259" key="2">
    <source>
        <dbReference type="Pfam" id="PF02668"/>
    </source>
</evidence>
<dbReference type="Gene3D" id="3.60.130.10">
    <property type="entry name" value="Clavaminate synthase-like"/>
    <property type="match status" value="1"/>
</dbReference>
<dbReference type="AlphaFoldDB" id="A0A446BBN8"/>
<evidence type="ECO:0000313" key="3">
    <source>
        <dbReference type="EMBL" id="SPQ19926.1"/>
    </source>
</evidence>
<dbReference type="SUPFAM" id="SSF51197">
    <property type="entry name" value="Clavaminate synthase-like"/>
    <property type="match status" value="1"/>
</dbReference>
<accession>A0A446BBN8</accession>